<name>A0A7X5SXK5_CLOSG</name>
<gene>
    <name evidence="4" type="primary">xylR</name>
    <name evidence="4" type="ORF">CLSPO_c20690</name>
    <name evidence="5" type="ORF">FDF70_08010</name>
</gene>
<dbReference type="KEGG" id="cld:CLSPO_c20690"/>
<dbReference type="RefSeq" id="WP_033059717.1">
    <property type="nucleotide sequence ID" value="NZ_CP009225.1"/>
</dbReference>
<dbReference type="SUPFAM" id="SSF46785">
    <property type="entry name" value="Winged helix' DNA-binding domain"/>
    <property type="match status" value="1"/>
</dbReference>
<dbReference type="Proteomes" id="UP000486601">
    <property type="component" value="Unassembled WGS sequence"/>
</dbReference>
<dbReference type="SUPFAM" id="SSF53067">
    <property type="entry name" value="Actin-like ATPase domain"/>
    <property type="match status" value="1"/>
</dbReference>
<dbReference type="InterPro" id="IPR043129">
    <property type="entry name" value="ATPase_NBD"/>
</dbReference>
<evidence type="ECO:0000313" key="5">
    <source>
        <dbReference type="EMBL" id="NFR61431.1"/>
    </source>
</evidence>
<dbReference type="Gene3D" id="1.10.10.10">
    <property type="entry name" value="Winged helix-like DNA-binding domain superfamily/Winged helix DNA-binding domain"/>
    <property type="match status" value="1"/>
</dbReference>
<reference evidence="4 6" key="2">
    <citation type="journal article" date="2015" name="PLoS ONE">
        <title>A universal mariner transposon system for forward genetic studies in the genus clostridium.</title>
        <authorList>
            <person name="Zhang Y."/>
            <person name="Grosse-Honebrink A."/>
            <person name="Minton N.P."/>
        </authorList>
    </citation>
    <scope>NUCLEOTIDE SEQUENCE [LARGE SCALE GENOMIC DNA]</scope>
    <source>
        <strain evidence="4 6">NCIMB 10696</strain>
    </source>
</reference>
<reference evidence="5 7" key="3">
    <citation type="submission" date="2019-04" db="EMBL/GenBank/DDBJ databases">
        <title>Genome sequencing of Clostridium botulinum Groups I-IV and Clostridium butyricum.</title>
        <authorList>
            <person name="Brunt J."/>
            <person name="Van Vliet A.H.M."/>
            <person name="Stringer S.C."/>
            <person name="Carter A.T."/>
            <person name="Peck M.W."/>
        </authorList>
    </citation>
    <scope>NUCLEOTIDE SEQUENCE [LARGE SCALE GENOMIC DNA]</scope>
    <source>
        <strain evidence="5 7">IFR 18/108</strain>
    </source>
</reference>
<dbReference type="InterPro" id="IPR036388">
    <property type="entry name" value="WH-like_DNA-bd_sf"/>
</dbReference>
<protein>
    <submittedName>
        <fullName evidence="5">ROK family transcriptional regulator</fullName>
    </submittedName>
    <submittedName>
        <fullName evidence="4">Xylose repressor</fullName>
    </submittedName>
</protein>
<dbReference type="Gene3D" id="3.30.420.40">
    <property type="match status" value="2"/>
</dbReference>
<dbReference type="Pfam" id="PF13412">
    <property type="entry name" value="HTH_24"/>
    <property type="match status" value="1"/>
</dbReference>
<evidence type="ECO:0000313" key="6">
    <source>
        <dbReference type="Proteomes" id="UP000033052"/>
    </source>
</evidence>
<dbReference type="GO" id="GO:0042732">
    <property type="term" value="P:D-xylose metabolic process"/>
    <property type="evidence" value="ECO:0007669"/>
    <property type="project" value="UniProtKB-KW"/>
</dbReference>
<dbReference type="EMBL" id="CP009225">
    <property type="protein sequence ID" value="AKC62789.1"/>
    <property type="molecule type" value="Genomic_DNA"/>
</dbReference>
<proteinExistence type="inferred from homology"/>
<dbReference type="InterPro" id="IPR000600">
    <property type="entry name" value="ROK"/>
</dbReference>
<dbReference type="EMBL" id="SXCS01000004">
    <property type="protein sequence ID" value="NFR61431.1"/>
    <property type="molecule type" value="Genomic_DNA"/>
</dbReference>
<dbReference type="PANTHER" id="PTHR18964">
    <property type="entry name" value="ROK (REPRESSOR, ORF, KINASE) FAMILY"/>
    <property type="match status" value="1"/>
</dbReference>
<evidence type="ECO:0000313" key="4">
    <source>
        <dbReference type="EMBL" id="AKC62789.1"/>
    </source>
</evidence>
<dbReference type="PANTHER" id="PTHR18964:SF149">
    <property type="entry name" value="BIFUNCTIONAL UDP-N-ACETYLGLUCOSAMINE 2-EPIMERASE_N-ACETYLMANNOSAMINE KINASE"/>
    <property type="match status" value="1"/>
</dbReference>
<reference evidence="4" key="1">
    <citation type="submission" date="2014-08" db="EMBL/GenBank/DDBJ databases">
        <authorList>
            <person name="Kubiak A."/>
            <person name="Poehlein A."/>
            <person name="Daniel R."/>
            <person name="Minton N.P."/>
        </authorList>
    </citation>
    <scope>NUCLEOTIDE SEQUENCE</scope>
    <source>
        <strain evidence="4">NCIMB 10696</strain>
    </source>
</reference>
<evidence type="ECO:0000313" key="7">
    <source>
        <dbReference type="Proteomes" id="UP000486601"/>
    </source>
</evidence>
<evidence type="ECO:0000256" key="2">
    <source>
        <dbReference type="ARBA" id="ARBA00006479"/>
    </source>
</evidence>
<evidence type="ECO:0000256" key="3">
    <source>
        <dbReference type="ARBA" id="ARBA00022629"/>
    </source>
</evidence>
<organism evidence="5 7">
    <name type="scientific">Clostridium sporogenes</name>
    <dbReference type="NCBI Taxonomy" id="1509"/>
    <lineage>
        <taxon>Bacteria</taxon>
        <taxon>Bacillati</taxon>
        <taxon>Bacillota</taxon>
        <taxon>Clostridia</taxon>
        <taxon>Eubacteriales</taxon>
        <taxon>Clostridiaceae</taxon>
        <taxon>Clostridium</taxon>
    </lineage>
</organism>
<dbReference type="AlphaFoldDB" id="A0A7X5SXK5"/>
<keyword evidence="3" id="KW-0119">Carbohydrate metabolism</keyword>
<dbReference type="Proteomes" id="UP000033052">
    <property type="component" value="Chromosome"/>
</dbReference>
<dbReference type="Pfam" id="PF00480">
    <property type="entry name" value="ROK"/>
    <property type="match status" value="1"/>
</dbReference>
<dbReference type="GeneID" id="92938767"/>
<comment type="function">
    <text evidence="1">Transcriptional repressor of xylose-utilizing enzymes.</text>
</comment>
<comment type="similarity">
    <text evidence="2">Belongs to the ROK (NagC/XylR) family.</text>
</comment>
<accession>A0A7X5SXK5</accession>
<evidence type="ECO:0000256" key="1">
    <source>
        <dbReference type="ARBA" id="ARBA00002486"/>
    </source>
</evidence>
<dbReference type="InterPro" id="IPR036390">
    <property type="entry name" value="WH_DNA-bd_sf"/>
</dbReference>
<sequence>MTKKQVNNMEVKKNNRNRIFRYICKCDKTSNPEISYELKMSLPTVTQNTKELMERGLIAEVGEFQSTGGRRAKAFSVVADSKLAVGLDITKNHVGLLLTNLTGKILKHDIFHYPYSAEDDYYREINKRLESFLDESVKEREKILGIGISFPGIVNLEKEVVSYSHMLGLKALPLATVSPFFSYDCYFLNDANAGAYAEGINMEKKERLFYLSLSNTVGGAIFNCNELIQGKSFRCGEVGHMTIVPDGVSCYCGKSGCLDVYCSAKCLSDATGGKLDLFFEALERGEKEITDIWDRYTTYLSVAINNIHMILDCDIIIGGYVGSFIESHIQDIREKVSKRNTFAEDGMFVRTCNYKIGAAALGAALKVIETFIEQV</sequence>
<keyword evidence="3" id="KW-0859">Xylose metabolism</keyword>